<dbReference type="RefSeq" id="WP_277271738.1">
    <property type="nucleotide sequence ID" value="NZ_DYXE01000035.1"/>
</dbReference>
<evidence type="ECO:0000313" key="1">
    <source>
        <dbReference type="EMBL" id="HJH49321.1"/>
    </source>
</evidence>
<sequence>MKWTKLGELAGNGASTRTITVPDVTGFSELLLTCGPAVVYQTRRILASTVVPYYAYQSEIGDDNTQGRHQAAYKTTHSVGFSIMSKTSIKLYANNTSSLAILYAR</sequence>
<comment type="caution">
    <text evidence="1">The sequence shown here is derived from an EMBL/GenBank/DDBJ whole genome shotgun (WGS) entry which is preliminary data.</text>
</comment>
<reference evidence="1" key="1">
    <citation type="journal article" date="2021" name="PeerJ">
        <title>Extensive microbial diversity within the chicken gut microbiome revealed by metagenomics and culture.</title>
        <authorList>
            <person name="Gilroy R."/>
            <person name="Ravi A."/>
            <person name="Getino M."/>
            <person name="Pursley I."/>
            <person name="Horton D.L."/>
            <person name="Alikhan N.F."/>
            <person name="Baker D."/>
            <person name="Gharbi K."/>
            <person name="Hall N."/>
            <person name="Watson M."/>
            <person name="Adriaenssens E.M."/>
            <person name="Foster-Nyarko E."/>
            <person name="Jarju S."/>
            <person name="Secka A."/>
            <person name="Antonio M."/>
            <person name="Oren A."/>
            <person name="Chaudhuri R.R."/>
            <person name="La Ragione R."/>
            <person name="Hildebrand F."/>
            <person name="Pallen M.J."/>
        </authorList>
    </citation>
    <scope>NUCLEOTIDE SEQUENCE</scope>
    <source>
        <strain evidence="1">USAMLcec4-12693</strain>
    </source>
</reference>
<name>A0A9D3AJ36_9FIRM</name>
<accession>A0A9D3AJ36</accession>
<protein>
    <submittedName>
        <fullName evidence="1">Uncharacterized protein</fullName>
    </submittedName>
</protein>
<organism evidence="1 2">
    <name type="scientific">Merdimonas faecis</name>
    <dbReference type="NCBI Taxonomy" id="1653435"/>
    <lineage>
        <taxon>Bacteria</taxon>
        <taxon>Bacillati</taxon>
        <taxon>Bacillota</taxon>
        <taxon>Clostridia</taxon>
        <taxon>Lachnospirales</taxon>
        <taxon>Lachnospiraceae</taxon>
        <taxon>Merdimonas</taxon>
    </lineage>
</organism>
<gene>
    <name evidence="1" type="ORF">K8V39_03555</name>
</gene>
<reference evidence="1" key="2">
    <citation type="submission" date="2021-09" db="EMBL/GenBank/DDBJ databases">
        <authorList>
            <person name="Gilroy R."/>
        </authorList>
    </citation>
    <scope>NUCLEOTIDE SEQUENCE</scope>
    <source>
        <strain evidence="1">USAMLcec4-12693</strain>
    </source>
</reference>
<evidence type="ECO:0000313" key="2">
    <source>
        <dbReference type="Proteomes" id="UP000813420"/>
    </source>
</evidence>
<dbReference type="AlphaFoldDB" id="A0A9D3AJ36"/>
<dbReference type="Proteomes" id="UP000813420">
    <property type="component" value="Unassembled WGS sequence"/>
</dbReference>
<proteinExistence type="predicted"/>
<dbReference type="EMBL" id="DYXE01000035">
    <property type="protein sequence ID" value="HJH49321.1"/>
    <property type="molecule type" value="Genomic_DNA"/>
</dbReference>